<feature type="transmembrane region" description="Helical" evidence="1">
    <location>
        <begin position="15"/>
        <end position="37"/>
    </location>
</feature>
<evidence type="ECO:0000256" key="1">
    <source>
        <dbReference type="SAM" id="Phobius"/>
    </source>
</evidence>
<comment type="caution">
    <text evidence="2">The sequence shown here is derived from an EMBL/GenBank/DDBJ whole genome shotgun (WGS) entry which is preliminary data.</text>
</comment>
<gene>
    <name evidence="2" type="ORF">JK635_16390</name>
</gene>
<dbReference type="PANTHER" id="PTHR38441:SF1">
    <property type="entry name" value="MEMBRANE PROTEIN"/>
    <property type="match status" value="1"/>
</dbReference>
<evidence type="ECO:0000313" key="2">
    <source>
        <dbReference type="EMBL" id="MBL4953763.1"/>
    </source>
</evidence>
<dbReference type="Proteomes" id="UP000623967">
    <property type="component" value="Unassembled WGS sequence"/>
</dbReference>
<keyword evidence="1" id="KW-1133">Transmembrane helix</keyword>
<keyword evidence="3" id="KW-1185">Reference proteome</keyword>
<organism evidence="2 3">
    <name type="scientific">Neobacillus paridis</name>
    <dbReference type="NCBI Taxonomy" id="2803862"/>
    <lineage>
        <taxon>Bacteria</taxon>
        <taxon>Bacillati</taxon>
        <taxon>Bacillota</taxon>
        <taxon>Bacilli</taxon>
        <taxon>Bacillales</taxon>
        <taxon>Bacillaceae</taxon>
        <taxon>Neobacillus</taxon>
    </lineage>
</organism>
<reference evidence="2 3" key="1">
    <citation type="submission" date="2021-01" db="EMBL/GenBank/DDBJ databases">
        <title>Genome public.</title>
        <authorList>
            <person name="Liu C."/>
            <person name="Sun Q."/>
        </authorList>
    </citation>
    <scope>NUCLEOTIDE SEQUENCE [LARGE SCALE GENOMIC DNA]</scope>
    <source>
        <strain evidence="2 3">YIM B02564</strain>
    </source>
</reference>
<name>A0ABS1TRG8_9BACI</name>
<feature type="transmembrane region" description="Helical" evidence="1">
    <location>
        <begin position="49"/>
        <end position="72"/>
    </location>
</feature>
<sequence>MEEQIRILMERKKKFLINSLIFLFVFYFGLPFSLTFFPEWMNRSTYFNGLTWGWIFAFAQIPMTWILGSVYAHKANDLDRLQEEMKQGGRM</sequence>
<protein>
    <submittedName>
        <fullName evidence="2">DUF485 domain-containing protein</fullName>
    </submittedName>
</protein>
<dbReference type="Pfam" id="PF04341">
    <property type="entry name" value="DUF485"/>
    <property type="match status" value="1"/>
</dbReference>
<evidence type="ECO:0000313" key="3">
    <source>
        <dbReference type="Proteomes" id="UP000623967"/>
    </source>
</evidence>
<dbReference type="InterPro" id="IPR007436">
    <property type="entry name" value="DUF485"/>
</dbReference>
<proteinExistence type="predicted"/>
<keyword evidence="1" id="KW-0472">Membrane</keyword>
<dbReference type="PANTHER" id="PTHR38441">
    <property type="entry name" value="INTEGRAL MEMBRANE PROTEIN-RELATED"/>
    <property type="match status" value="1"/>
</dbReference>
<dbReference type="RefSeq" id="WP_202655020.1">
    <property type="nucleotide sequence ID" value="NZ_JAESWB010000233.1"/>
</dbReference>
<keyword evidence="1" id="KW-0812">Transmembrane</keyword>
<dbReference type="EMBL" id="JAESWB010000233">
    <property type="protein sequence ID" value="MBL4953763.1"/>
    <property type="molecule type" value="Genomic_DNA"/>
</dbReference>
<accession>A0ABS1TRG8</accession>